<evidence type="ECO:0000259" key="2">
    <source>
        <dbReference type="Pfam" id="PF20152"/>
    </source>
</evidence>
<reference evidence="3" key="1">
    <citation type="submission" date="2023-06" db="EMBL/GenBank/DDBJ databases">
        <authorList>
            <consortium name="Lawrence Berkeley National Laboratory"/>
            <person name="Ahrendt S."/>
            <person name="Sahu N."/>
            <person name="Indic B."/>
            <person name="Wong-Bajracharya J."/>
            <person name="Merenyi Z."/>
            <person name="Ke H.-M."/>
            <person name="Monk M."/>
            <person name="Kocsube S."/>
            <person name="Drula E."/>
            <person name="Lipzen A."/>
            <person name="Balint B."/>
            <person name="Henrissat B."/>
            <person name="Andreopoulos B."/>
            <person name="Martin F.M."/>
            <person name="Harder C.B."/>
            <person name="Rigling D."/>
            <person name="Ford K.L."/>
            <person name="Foster G.D."/>
            <person name="Pangilinan J."/>
            <person name="Papanicolaou A."/>
            <person name="Barry K."/>
            <person name="LaButti K."/>
            <person name="Viragh M."/>
            <person name="Koriabine M."/>
            <person name="Yan M."/>
            <person name="Riley R."/>
            <person name="Champramary S."/>
            <person name="Plett K.L."/>
            <person name="Tsai I.J."/>
            <person name="Slot J."/>
            <person name="Sipos G."/>
            <person name="Plett J."/>
            <person name="Nagy L.G."/>
            <person name="Grigoriev I.V."/>
        </authorList>
    </citation>
    <scope>NUCLEOTIDE SEQUENCE</scope>
    <source>
        <strain evidence="3">FPL87.14</strain>
    </source>
</reference>
<feature type="transmembrane region" description="Helical" evidence="1">
    <location>
        <begin position="50"/>
        <end position="76"/>
    </location>
</feature>
<evidence type="ECO:0000313" key="4">
    <source>
        <dbReference type="Proteomes" id="UP001175226"/>
    </source>
</evidence>
<gene>
    <name evidence="3" type="ORF">EV421DRAFT_1910189</name>
</gene>
<accession>A0AA39IZG3</accession>
<feature type="transmembrane region" description="Helical" evidence="1">
    <location>
        <begin position="131"/>
        <end position="152"/>
    </location>
</feature>
<feature type="transmembrane region" description="Helical" evidence="1">
    <location>
        <begin position="15"/>
        <end position="38"/>
    </location>
</feature>
<keyword evidence="1" id="KW-0812">Transmembrane</keyword>
<organism evidence="3 4">
    <name type="scientific">Armillaria borealis</name>
    <dbReference type="NCBI Taxonomy" id="47425"/>
    <lineage>
        <taxon>Eukaryota</taxon>
        <taxon>Fungi</taxon>
        <taxon>Dikarya</taxon>
        <taxon>Basidiomycota</taxon>
        <taxon>Agaricomycotina</taxon>
        <taxon>Agaricomycetes</taxon>
        <taxon>Agaricomycetidae</taxon>
        <taxon>Agaricales</taxon>
        <taxon>Marasmiineae</taxon>
        <taxon>Physalacriaceae</taxon>
        <taxon>Armillaria</taxon>
    </lineage>
</organism>
<feature type="transmembrane region" description="Helical" evidence="1">
    <location>
        <begin position="96"/>
        <end position="119"/>
    </location>
</feature>
<dbReference type="EMBL" id="JAUEPT010000082">
    <property type="protein sequence ID" value="KAK0433345.1"/>
    <property type="molecule type" value="Genomic_DNA"/>
</dbReference>
<evidence type="ECO:0000256" key="1">
    <source>
        <dbReference type="SAM" id="Phobius"/>
    </source>
</evidence>
<keyword evidence="4" id="KW-1185">Reference proteome</keyword>
<keyword evidence="1" id="KW-0472">Membrane</keyword>
<sequence length="346" mass="38078">MSDAGEFLADNVRSALGPILAGVTTNAFIFGICTVQYYEYFTSGIRDSWILLGTVIWLAVVDVLFSINSAVILWQYVIDNFANPAVLHQSNWHFNLVPLFMSLYVFLVPGTSVPVHIFLANRIGHFSKSWALFGSLALLSSSASALASVSAIRSQLASDVVFWLDSEPPALTLIGLSLGVACDVLMTGLLLYYLRRDKKAFPKANRKLSACVQISIQSAVPSTICAVVILVLIKTLDPANFQHVFTFLLGRLYEAAFLSSLNFRSTVREMDSLYGVNSIDLLTIRRHPASHDFAVRVTQETKTLTDSEWPIQRSLEQGIQSRASTQPKLCKSLAIRDEAGAKRAPV</sequence>
<protein>
    <recommendedName>
        <fullName evidence="2">DUF6534 domain-containing protein</fullName>
    </recommendedName>
</protein>
<dbReference type="Proteomes" id="UP001175226">
    <property type="component" value="Unassembled WGS sequence"/>
</dbReference>
<dbReference type="InterPro" id="IPR045339">
    <property type="entry name" value="DUF6534"/>
</dbReference>
<dbReference type="AlphaFoldDB" id="A0AA39IZG3"/>
<name>A0AA39IZG3_9AGAR</name>
<feature type="transmembrane region" description="Helical" evidence="1">
    <location>
        <begin position="172"/>
        <end position="194"/>
    </location>
</feature>
<dbReference type="PANTHER" id="PTHR40465:SF1">
    <property type="entry name" value="DUF6534 DOMAIN-CONTAINING PROTEIN"/>
    <property type="match status" value="1"/>
</dbReference>
<comment type="caution">
    <text evidence="3">The sequence shown here is derived from an EMBL/GenBank/DDBJ whole genome shotgun (WGS) entry which is preliminary data.</text>
</comment>
<dbReference type="Pfam" id="PF20152">
    <property type="entry name" value="DUF6534"/>
    <property type="match status" value="1"/>
</dbReference>
<proteinExistence type="predicted"/>
<feature type="transmembrane region" description="Helical" evidence="1">
    <location>
        <begin position="214"/>
        <end position="233"/>
    </location>
</feature>
<evidence type="ECO:0000313" key="3">
    <source>
        <dbReference type="EMBL" id="KAK0433345.1"/>
    </source>
</evidence>
<keyword evidence="1" id="KW-1133">Transmembrane helix</keyword>
<feature type="domain" description="DUF6534" evidence="2">
    <location>
        <begin position="180"/>
        <end position="265"/>
    </location>
</feature>
<dbReference type="PANTHER" id="PTHR40465">
    <property type="entry name" value="CHROMOSOME 1, WHOLE GENOME SHOTGUN SEQUENCE"/>
    <property type="match status" value="1"/>
</dbReference>